<dbReference type="PRINTS" id="PR00368">
    <property type="entry name" value="FADPNR"/>
</dbReference>
<evidence type="ECO:0000313" key="3">
    <source>
        <dbReference type="Proteomes" id="UP000198582"/>
    </source>
</evidence>
<organism evidence="2 3">
    <name type="scientific">Amycolatopsis saalfeldensis</name>
    <dbReference type="NCBI Taxonomy" id="394193"/>
    <lineage>
        <taxon>Bacteria</taxon>
        <taxon>Bacillati</taxon>
        <taxon>Actinomycetota</taxon>
        <taxon>Actinomycetes</taxon>
        <taxon>Pseudonocardiales</taxon>
        <taxon>Pseudonocardiaceae</taxon>
        <taxon>Amycolatopsis</taxon>
    </lineage>
</organism>
<evidence type="ECO:0000313" key="2">
    <source>
        <dbReference type="EMBL" id="SEP53304.1"/>
    </source>
</evidence>
<dbReference type="PRINTS" id="PR00469">
    <property type="entry name" value="PNDRDTASEII"/>
</dbReference>
<dbReference type="Gene3D" id="3.50.50.60">
    <property type="entry name" value="FAD/NAD(P)-binding domain"/>
    <property type="match status" value="1"/>
</dbReference>
<dbReference type="EMBL" id="FOEF01000026">
    <property type="protein sequence ID" value="SEP53304.1"/>
    <property type="molecule type" value="Genomic_DNA"/>
</dbReference>
<dbReference type="PANTHER" id="PTHR43539">
    <property type="entry name" value="FLAVIN-BINDING MONOOXYGENASE-LIKE PROTEIN (AFU_ORTHOLOGUE AFUA_4G09220)"/>
    <property type="match status" value="1"/>
</dbReference>
<keyword evidence="3" id="KW-1185">Reference proteome</keyword>
<dbReference type="Proteomes" id="UP000198582">
    <property type="component" value="Unassembled WGS sequence"/>
</dbReference>
<dbReference type="OrthoDB" id="9808049at2"/>
<reference evidence="2 3" key="1">
    <citation type="submission" date="2016-10" db="EMBL/GenBank/DDBJ databases">
        <authorList>
            <person name="de Groot N.N."/>
        </authorList>
    </citation>
    <scope>NUCLEOTIDE SEQUENCE [LARGE SCALE GENOMIC DNA]</scope>
    <source>
        <strain evidence="2 3">DSM 44993</strain>
    </source>
</reference>
<protein>
    <submittedName>
        <fullName evidence="2">Putative flavoprotein involved in K+ transport</fullName>
    </submittedName>
</protein>
<evidence type="ECO:0000256" key="1">
    <source>
        <dbReference type="ARBA" id="ARBA00023002"/>
    </source>
</evidence>
<dbReference type="AlphaFoldDB" id="A0A1H8YM69"/>
<dbReference type="InterPro" id="IPR050982">
    <property type="entry name" value="Auxin_biosynth/cation_transpt"/>
</dbReference>
<dbReference type="SUPFAM" id="SSF51905">
    <property type="entry name" value="FAD/NAD(P)-binding domain"/>
    <property type="match status" value="2"/>
</dbReference>
<dbReference type="InterPro" id="IPR036188">
    <property type="entry name" value="FAD/NAD-bd_sf"/>
</dbReference>
<dbReference type="GO" id="GO:0004497">
    <property type="term" value="F:monooxygenase activity"/>
    <property type="evidence" value="ECO:0007669"/>
    <property type="project" value="TreeGrafter"/>
</dbReference>
<keyword evidence="1" id="KW-0560">Oxidoreductase</keyword>
<proteinExistence type="predicted"/>
<dbReference type="Pfam" id="PF13738">
    <property type="entry name" value="Pyr_redox_3"/>
    <property type="match status" value="1"/>
</dbReference>
<dbReference type="PANTHER" id="PTHR43539:SF78">
    <property type="entry name" value="FLAVIN-CONTAINING MONOOXYGENASE"/>
    <property type="match status" value="1"/>
</dbReference>
<dbReference type="STRING" id="394193.SAMN04489732_12628"/>
<dbReference type="RefSeq" id="WP_091627898.1">
    <property type="nucleotide sequence ID" value="NZ_FOEF01000026.1"/>
</dbReference>
<gene>
    <name evidence="2" type="ORF">SAMN04489732_12628</name>
</gene>
<accession>A0A1H8YM69</accession>
<name>A0A1H8YM69_9PSEU</name>
<sequence>MTVLDVAVVGGGQAGLAIGYHLRARGLDFEILDGADSVGHMWRTRWDSLRLFTPAQYAGLPGLAFPAAPDTYPTKDQVADYLRTYASHFTLPIRLGTTVTELAVTPAGNTLTTAASVIQARQVVVATGPFQIPVTPACGGGFSSEVLQLHSSCYRNPEPLRGLQVLVVGGGNSGFQLATELATDPGVGAVTLASGTRNACVPQRILGRDLFWWQTITGLISAPADSRRGRWLRRGEGTVIGLSHRDLRRADITVRPRLTSANRRRAGFADGSSVEIDAVVWATGYRRDHTWITVDNVLDHTGALRHHRGVTPATGLYVLGQPWQHTTGSALLGFVQHDAAYLAQRLTRRT</sequence>
<dbReference type="GO" id="GO:0050660">
    <property type="term" value="F:flavin adenine dinucleotide binding"/>
    <property type="evidence" value="ECO:0007669"/>
    <property type="project" value="TreeGrafter"/>
</dbReference>